<dbReference type="InterPro" id="IPR043187">
    <property type="entry name" value="CM06B1-like"/>
</dbReference>
<dbReference type="PANTHER" id="PTHR45029:SF2">
    <property type="entry name" value="CARBOXYLIC ESTER HYDROLASE"/>
    <property type="match status" value="1"/>
</dbReference>
<name>A0AAE8ZZ06_CAEBR</name>
<gene>
    <name evidence="1" type="ORF">L3Y34_007526</name>
</gene>
<reference evidence="1 2" key="1">
    <citation type="submission" date="2022-02" db="EMBL/GenBank/DDBJ databases">
        <title>Chromosome-level reference genomes for two strains of Caenorhabditis briggsae: an improved platform for comparative genomics.</title>
        <authorList>
            <person name="Stevens L."/>
            <person name="Andersen E.C."/>
        </authorList>
    </citation>
    <scope>NUCLEOTIDE SEQUENCE [LARGE SCALE GENOMIC DNA]</scope>
    <source>
        <strain evidence="1">QX1410_ONT</strain>
        <tissue evidence="1">Whole-organism</tissue>
    </source>
</reference>
<sequence length="115" mass="13457">MGGFLSHLEPEQNHEVLNASCGPIRGNIYKHMCHDWMTFDEEKCLNLNVFAPRWKSDEFYVSDSVFNSGTLDSVRSYAKYGNKSSKFEIIIMIRSTKNEWFYQVKYRRTTGKAND</sequence>
<organism evidence="1 2">
    <name type="scientific">Caenorhabditis briggsae</name>
    <dbReference type="NCBI Taxonomy" id="6238"/>
    <lineage>
        <taxon>Eukaryota</taxon>
        <taxon>Metazoa</taxon>
        <taxon>Ecdysozoa</taxon>
        <taxon>Nematoda</taxon>
        <taxon>Chromadorea</taxon>
        <taxon>Rhabditida</taxon>
        <taxon>Rhabditina</taxon>
        <taxon>Rhabditomorpha</taxon>
        <taxon>Rhabditoidea</taxon>
        <taxon>Rhabditidae</taxon>
        <taxon>Peloderinae</taxon>
        <taxon>Caenorhabditis</taxon>
    </lineage>
</organism>
<dbReference type="Proteomes" id="UP000827892">
    <property type="component" value="Chromosome V"/>
</dbReference>
<protein>
    <submittedName>
        <fullName evidence="1">Uncharacterized protein</fullName>
    </submittedName>
</protein>
<dbReference type="AlphaFoldDB" id="A0AAE8ZZ06"/>
<proteinExistence type="predicted"/>
<dbReference type="PANTHER" id="PTHR45029">
    <property type="entry name" value="CARBOXYLIC ESTER HYDROLASE-RELATED"/>
    <property type="match status" value="1"/>
</dbReference>
<evidence type="ECO:0000313" key="2">
    <source>
        <dbReference type="Proteomes" id="UP000827892"/>
    </source>
</evidence>
<evidence type="ECO:0000313" key="1">
    <source>
        <dbReference type="EMBL" id="ULT88383.1"/>
    </source>
</evidence>
<accession>A0AAE8ZZ06</accession>
<dbReference type="EMBL" id="CP090895">
    <property type="protein sequence ID" value="ULT88383.1"/>
    <property type="molecule type" value="Genomic_DNA"/>
</dbReference>